<dbReference type="InterPro" id="IPR001296">
    <property type="entry name" value="Glyco_trans_1"/>
</dbReference>
<dbReference type="Pfam" id="PF09335">
    <property type="entry name" value="VTT_dom"/>
    <property type="match status" value="1"/>
</dbReference>
<feature type="compositionally biased region" description="Low complexity" evidence="2">
    <location>
        <begin position="12"/>
        <end position="42"/>
    </location>
</feature>
<evidence type="ECO:0000259" key="5">
    <source>
        <dbReference type="Pfam" id="PF09335"/>
    </source>
</evidence>
<name>C1E4V4_MICCC</name>
<keyword evidence="3" id="KW-0812">Transmembrane</keyword>
<dbReference type="InterPro" id="IPR028098">
    <property type="entry name" value="Glyco_trans_4-like_N"/>
</dbReference>
<evidence type="ECO:0000256" key="1">
    <source>
        <dbReference type="ARBA" id="ARBA00022676"/>
    </source>
</evidence>
<keyword evidence="3" id="KW-0472">Membrane</keyword>
<dbReference type="GO" id="GO:0016757">
    <property type="term" value="F:glycosyltransferase activity"/>
    <property type="evidence" value="ECO:0007669"/>
    <property type="project" value="UniProtKB-KW"/>
</dbReference>
<gene>
    <name evidence="7" type="ORF">MICPUN_58169</name>
</gene>
<keyword evidence="8" id="KW-1185">Reference proteome</keyword>
<evidence type="ECO:0000259" key="4">
    <source>
        <dbReference type="Pfam" id="PF00534"/>
    </source>
</evidence>
<evidence type="ECO:0000313" key="7">
    <source>
        <dbReference type="EMBL" id="ACO63185.1"/>
    </source>
</evidence>
<keyword evidence="1" id="KW-0328">Glycosyltransferase</keyword>
<protein>
    <submittedName>
        <fullName evidence="7">Glycosyltransferase family 4 protein</fullName>
    </submittedName>
</protein>
<dbReference type="eggNOG" id="KOG1111">
    <property type="taxonomic scope" value="Eukaryota"/>
</dbReference>
<dbReference type="CAZy" id="GT4">
    <property type="family name" value="Glycosyltransferase Family 4"/>
</dbReference>
<feature type="domain" description="Glycosyl transferase family 1" evidence="4">
    <location>
        <begin position="288"/>
        <end position="436"/>
    </location>
</feature>
<dbReference type="InterPro" id="IPR050194">
    <property type="entry name" value="Glycosyltransferase_grp1"/>
</dbReference>
<dbReference type="Pfam" id="PF00534">
    <property type="entry name" value="Glycos_transf_1"/>
    <property type="match status" value="1"/>
</dbReference>
<dbReference type="AlphaFoldDB" id="C1E4V4"/>
<feature type="domain" description="Glycosyltransferase subfamily 4-like N-terminal" evidence="6">
    <location>
        <begin position="101"/>
        <end position="267"/>
    </location>
</feature>
<evidence type="ECO:0000259" key="6">
    <source>
        <dbReference type="Pfam" id="PF13439"/>
    </source>
</evidence>
<dbReference type="OMA" id="PMWDFIR"/>
<dbReference type="STRING" id="296587.C1E4V4"/>
<dbReference type="Gene3D" id="3.40.50.2000">
    <property type="entry name" value="Glycogen Phosphorylase B"/>
    <property type="match status" value="2"/>
</dbReference>
<proteinExistence type="predicted"/>
<organism evidence="7 8">
    <name type="scientific">Micromonas commoda (strain RCC299 / NOUM17 / CCMP2709)</name>
    <name type="common">Picoplanktonic green alga</name>
    <dbReference type="NCBI Taxonomy" id="296587"/>
    <lineage>
        <taxon>Eukaryota</taxon>
        <taxon>Viridiplantae</taxon>
        <taxon>Chlorophyta</taxon>
        <taxon>Mamiellophyceae</taxon>
        <taxon>Mamiellales</taxon>
        <taxon>Mamiellaceae</taxon>
        <taxon>Micromonas</taxon>
    </lineage>
</organism>
<dbReference type="Proteomes" id="UP000002009">
    <property type="component" value="Chromosome 4"/>
</dbReference>
<accession>C1E4V4</accession>
<dbReference type="InterPro" id="IPR032816">
    <property type="entry name" value="VTT_dom"/>
</dbReference>
<feature type="domain" description="VTT" evidence="5">
    <location>
        <begin position="569"/>
        <end position="703"/>
    </location>
</feature>
<feature type="transmembrane region" description="Helical" evidence="3">
    <location>
        <begin position="682"/>
        <end position="701"/>
    </location>
</feature>
<dbReference type="PANTHER" id="PTHR45947:SF3">
    <property type="entry name" value="SULFOQUINOVOSYL TRANSFERASE SQD2"/>
    <property type="match status" value="1"/>
</dbReference>
<keyword evidence="7" id="KW-0808">Transferase</keyword>
<dbReference type="GeneID" id="8242813"/>
<evidence type="ECO:0000256" key="2">
    <source>
        <dbReference type="SAM" id="MobiDB-lite"/>
    </source>
</evidence>
<feature type="transmembrane region" description="Helical" evidence="3">
    <location>
        <begin position="721"/>
        <end position="745"/>
    </location>
</feature>
<feature type="transmembrane region" description="Helical" evidence="3">
    <location>
        <begin position="523"/>
        <end position="545"/>
    </location>
</feature>
<dbReference type="CDD" id="cd03814">
    <property type="entry name" value="GT4-like"/>
    <property type="match status" value="1"/>
</dbReference>
<sequence>MAAMAVTLAAFARPRAASRPRPSEARSSARSAARQPRSPGARENYRVSREIVRPRLARVVPVASVPARVSATTADDSAAVTTTRERKRICIFVEPSPFSHVSGMKNRFLRLIENLVELGDDVVVVTPDRNPPQTYAGAEVIGVHGFNLPFYMMDTLLFSYAKDPRVEKMFKENPPDLIHCSSPGALIWTAVGLSDKYNVPLVQSYHTHIPHYIPRYTWSGLVKPMWDFIRFWTNKSDVTMVTSSILQDELDDQGCPRLMVWQKGVDTVQFNPRFRSDEMHARLCGGRDGKVIGCVGRLGAEKNLADLKDILAACPPDTNLALIGDGPERAKLEKHFEGTRTTFMGMMTGDDLAAAYASLDVFVMPSESETLGFVVMEAMASGVPVVAVRAGGLQDILTDPAVRATNSGELYESGDFAAAGAMTTKLLTDEKERQRQAAGLNEAVQTWSWMASNRKLRDTQYARAFKRHARNQNIKVPIELVDSRRARAWIATEVMGYQWYLQAAAFLFAFGAFAVARSVVASSGALAVAGGGQGWSAIGAVQWLVNLSGPLGPAIMASCVAVASLVPFVPTQPLFALAGLMFGAWEGAVVSVVGALEAAAVAFAVTRISGVQKTASALANGAGFGAPARRWVRDQLRRIDSHITDSTTLGQFVKLTLYRLVPHAPFTVANYLLGLTKVPTKVFLASTVIGTIPWAAFYALVGAAGNVYLAGGTGGGLRDAAGVVGSVADVPLVLAVAVVTAWPLIEKYALGHAKKNVIDVGTA</sequence>
<dbReference type="PANTHER" id="PTHR45947">
    <property type="entry name" value="SULFOQUINOVOSYL TRANSFERASE SQD2"/>
    <property type="match status" value="1"/>
</dbReference>
<dbReference type="SUPFAM" id="SSF53756">
    <property type="entry name" value="UDP-Glycosyltransferase/glycogen phosphorylase"/>
    <property type="match status" value="1"/>
</dbReference>
<evidence type="ECO:0000256" key="3">
    <source>
        <dbReference type="SAM" id="Phobius"/>
    </source>
</evidence>
<dbReference type="OrthoDB" id="443318at2759"/>
<dbReference type="KEGG" id="mis:MICPUN_58169"/>
<dbReference type="RefSeq" id="XP_002501927.1">
    <property type="nucleotide sequence ID" value="XM_002501881.1"/>
</dbReference>
<dbReference type="InParanoid" id="C1E4V4"/>
<evidence type="ECO:0000313" key="8">
    <source>
        <dbReference type="Proteomes" id="UP000002009"/>
    </source>
</evidence>
<dbReference type="EMBL" id="CP001325">
    <property type="protein sequence ID" value="ACO63185.1"/>
    <property type="molecule type" value="Genomic_DNA"/>
</dbReference>
<dbReference type="Pfam" id="PF13439">
    <property type="entry name" value="Glyco_transf_4"/>
    <property type="match status" value="1"/>
</dbReference>
<reference evidence="7 8" key="1">
    <citation type="journal article" date="2009" name="Science">
        <title>Green evolution and dynamic adaptations revealed by genomes of the marine picoeukaryotes Micromonas.</title>
        <authorList>
            <person name="Worden A.Z."/>
            <person name="Lee J.H."/>
            <person name="Mock T."/>
            <person name="Rouze P."/>
            <person name="Simmons M.P."/>
            <person name="Aerts A.L."/>
            <person name="Allen A.E."/>
            <person name="Cuvelier M.L."/>
            <person name="Derelle E."/>
            <person name="Everett M.V."/>
            <person name="Foulon E."/>
            <person name="Grimwood J."/>
            <person name="Gundlach H."/>
            <person name="Henrissat B."/>
            <person name="Napoli C."/>
            <person name="McDonald S.M."/>
            <person name="Parker M.S."/>
            <person name="Rombauts S."/>
            <person name="Salamov A."/>
            <person name="Von Dassow P."/>
            <person name="Badger J.H."/>
            <person name="Coutinho P.M."/>
            <person name="Demir E."/>
            <person name="Dubchak I."/>
            <person name="Gentemann C."/>
            <person name="Eikrem W."/>
            <person name="Gready J.E."/>
            <person name="John U."/>
            <person name="Lanier W."/>
            <person name="Lindquist E.A."/>
            <person name="Lucas S."/>
            <person name="Mayer K.F."/>
            <person name="Moreau H."/>
            <person name="Not F."/>
            <person name="Otillar R."/>
            <person name="Panaud O."/>
            <person name="Pangilinan J."/>
            <person name="Paulsen I."/>
            <person name="Piegu B."/>
            <person name="Poliakov A."/>
            <person name="Robbens S."/>
            <person name="Schmutz J."/>
            <person name="Toulza E."/>
            <person name="Wyss T."/>
            <person name="Zelensky A."/>
            <person name="Zhou K."/>
            <person name="Armbrust E.V."/>
            <person name="Bhattacharya D."/>
            <person name="Goodenough U.W."/>
            <person name="Van de Peer Y."/>
            <person name="Grigoriev I.V."/>
        </authorList>
    </citation>
    <scope>NUCLEOTIDE SEQUENCE [LARGE SCALE GENOMIC DNA]</scope>
    <source>
        <strain evidence="8">RCC299 / NOUM17</strain>
    </source>
</reference>
<feature type="transmembrane region" description="Helical" evidence="3">
    <location>
        <begin position="497"/>
        <end position="516"/>
    </location>
</feature>
<keyword evidence="3" id="KW-1133">Transmembrane helix</keyword>
<feature type="region of interest" description="Disordered" evidence="2">
    <location>
        <begin position="12"/>
        <end position="46"/>
    </location>
</feature>